<keyword evidence="1" id="KW-0472">Membrane</keyword>
<name>A0ABR6VPU3_9BACT</name>
<sequence length="366" mass="40983">MKPAAPSAHYFPALTGLRAAAAFLVYAHHAKPTVPFASDFFRLLFQEAHIGVSVFFVLSGFLISVRYSHSFQQKGGSNWVSYAWQRFARLYPVYFLCTLAALFFRHDFRPDSWILNLLMLQGLFPQFSFTGVGVGWSMTVEVFFYASAPLVLLYGKRLGLLKSTAVTLLLGVLLLAIGQLPLPYEFVPDWNFLIRSTFFGRCFEFYLGIWLARHFLLPPTSAPMKLRPGLLTYGGALGIVACMLGMAYLNRLAPSSPVLFHGLNNVVLPFFIGGLLLGLTREKTWFSQALGSRVGQELGKGSYLFYLVHYTFGFDILYFHVWPNKGGVLLLLAVLSVAGYHLLEAPLQKLVLKWQPSRPISETKSA</sequence>
<keyword evidence="1" id="KW-0812">Transmembrane</keyword>
<dbReference type="Proteomes" id="UP000659698">
    <property type="component" value="Unassembled WGS sequence"/>
</dbReference>
<reference evidence="3 4" key="1">
    <citation type="journal article" date="2019" name="Int. J. Syst. Evol. Microbiol.">
        <title>Rufibacter sediminis sp. nov., isolated from freshwater lake sediment.</title>
        <authorList>
            <person name="Qu J.H."/>
            <person name="Zhang L.J."/>
            <person name="Fu Y.H."/>
            <person name="Li H.F."/>
        </authorList>
    </citation>
    <scope>NUCLEOTIDE SEQUENCE [LARGE SCALE GENOMIC DNA]</scope>
    <source>
        <strain evidence="3 4">H-1</strain>
    </source>
</reference>
<evidence type="ECO:0000313" key="4">
    <source>
        <dbReference type="Proteomes" id="UP000659698"/>
    </source>
</evidence>
<feature type="transmembrane region" description="Helical" evidence="1">
    <location>
        <begin position="229"/>
        <end position="249"/>
    </location>
</feature>
<feature type="domain" description="Acyltransferase 3" evidence="2">
    <location>
        <begin position="13"/>
        <end position="322"/>
    </location>
</feature>
<keyword evidence="1" id="KW-1133">Transmembrane helix</keyword>
<dbReference type="PANTHER" id="PTHR23028:SF131">
    <property type="entry name" value="BLR2367 PROTEIN"/>
    <property type="match status" value="1"/>
</dbReference>
<feature type="transmembrane region" description="Helical" evidence="1">
    <location>
        <begin position="87"/>
        <end position="104"/>
    </location>
</feature>
<keyword evidence="4" id="KW-1185">Reference proteome</keyword>
<evidence type="ECO:0000313" key="3">
    <source>
        <dbReference type="EMBL" id="MBC3539221.1"/>
    </source>
</evidence>
<proteinExistence type="predicted"/>
<dbReference type="PANTHER" id="PTHR23028">
    <property type="entry name" value="ACETYLTRANSFERASE"/>
    <property type="match status" value="1"/>
</dbReference>
<dbReference type="Pfam" id="PF01757">
    <property type="entry name" value="Acyl_transf_3"/>
    <property type="match status" value="1"/>
</dbReference>
<organism evidence="3 4">
    <name type="scientific">Rufibacter sediminis</name>
    <dbReference type="NCBI Taxonomy" id="2762756"/>
    <lineage>
        <taxon>Bacteria</taxon>
        <taxon>Pseudomonadati</taxon>
        <taxon>Bacteroidota</taxon>
        <taxon>Cytophagia</taxon>
        <taxon>Cytophagales</taxon>
        <taxon>Hymenobacteraceae</taxon>
        <taxon>Rufibacter</taxon>
    </lineage>
</organism>
<feature type="transmembrane region" description="Helical" evidence="1">
    <location>
        <begin position="124"/>
        <end position="146"/>
    </location>
</feature>
<feature type="transmembrane region" description="Helical" evidence="1">
    <location>
        <begin position="48"/>
        <end position="67"/>
    </location>
</feature>
<evidence type="ECO:0000259" key="2">
    <source>
        <dbReference type="Pfam" id="PF01757"/>
    </source>
</evidence>
<gene>
    <name evidence="3" type="ORF">H7U12_05985</name>
</gene>
<dbReference type="GO" id="GO:0016746">
    <property type="term" value="F:acyltransferase activity"/>
    <property type="evidence" value="ECO:0007669"/>
    <property type="project" value="UniProtKB-KW"/>
</dbReference>
<keyword evidence="3" id="KW-0012">Acyltransferase</keyword>
<feature type="transmembrane region" description="Helical" evidence="1">
    <location>
        <begin position="301"/>
        <end position="321"/>
    </location>
</feature>
<dbReference type="InterPro" id="IPR002656">
    <property type="entry name" value="Acyl_transf_3_dom"/>
</dbReference>
<feature type="transmembrane region" description="Helical" evidence="1">
    <location>
        <begin position="198"/>
        <end position="217"/>
    </location>
</feature>
<feature type="transmembrane region" description="Helical" evidence="1">
    <location>
        <begin position="327"/>
        <end position="343"/>
    </location>
</feature>
<dbReference type="InterPro" id="IPR050879">
    <property type="entry name" value="Acyltransferase_3"/>
</dbReference>
<accession>A0ABR6VPU3</accession>
<feature type="transmembrane region" description="Helical" evidence="1">
    <location>
        <begin position="261"/>
        <end position="280"/>
    </location>
</feature>
<protein>
    <submittedName>
        <fullName evidence="3">Acyltransferase</fullName>
    </submittedName>
</protein>
<evidence type="ECO:0000256" key="1">
    <source>
        <dbReference type="SAM" id="Phobius"/>
    </source>
</evidence>
<dbReference type="EMBL" id="JACOAF010000017">
    <property type="protein sequence ID" value="MBC3539221.1"/>
    <property type="molecule type" value="Genomic_DNA"/>
</dbReference>
<feature type="transmembrane region" description="Helical" evidence="1">
    <location>
        <begin position="158"/>
        <end position="178"/>
    </location>
</feature>
<dbReference type="RefSeq" id="WP_186634471.1">
    <property type="nucleotide sequence ID" value="NZ_JAFMZN010000001.1"/>
</dbReference>
<comment type="caution">
    <text evidence="3">The sequence shown here is derived from an EMBL/GenBank/DDBJ whole genome shotgun (WGS) entry which is preliminary data.</text>
</comment>
<keyword evidence="3" id="KW-0808">Transferase</keyword>
<feature type="transmembrane region" description="Helical" evidence="1">
    <location>
        <begin position="7"/>
        <end position="28"/>
    </location>
</feature>